<evidence type="ECO:0000256" key="1">
    <source>
        <dbReference type="ARBA" id="ARBA00000900"/>
    </source>
</evidence>
<keyword evidence="5 14" id="KW-0812">Transmembrane</keyword>
<keyword evidence="10 14" id="KW-1133">Transmembrane helix</keyword>
<dbReference type="PANTHER" id="PTHR45977">
    <property type="entry name" value="TARGET OF ERK KINASE MPK-1"/>
    <property type="match status" value="1"/>
</dbReference>
<dbReference type="OrthoDB" id="8062037at2759"/>
<name>A0A9W7LM04_HIBTR</name>
<dbReference type="PROSITE" id="PS50089">
    <property type="entry name" value="ZF_RING_2"/>
    <property type="match status" value="1"/>
</dbReference>
<feature type="domain" description="RING-type" evidence="15">
    <location>
        <begin position="330"/>
        <end position="371"/>
    </location>
</feature>
<feature type="transmembrane region" description="Helical" evidence="14">
    <location>
        <begin position="118"/>
        <end position="138"/>
    </location>
</feature>
<keyword evidence="4" id="KW-0808">Transferase</keyword>
<evidence type="ECO:0000256" key="14">
    <source>
        <dbReference type="SAM" id="Phobius"/>
    </source>
</evidence>
<gene>
    <name evidence="16" type="ORF">HRI_000634100</name>
</gene>
<dbReference type="GO" id="GO:0061630">
    <property type="term" value="F:ubiquitin protein ligase activity"/>
    <property type="evidence" value="ECO:0007669"/>
    <property type="project" value="UniProtKB-EC"/>
</dbReference>
<accession>A0A9W7LM04</accession>
<evidence type="ECO:0000259" key="15">
    <source>
        <dbReference type="PROSITE" id="PS50089"/>
    </source>
</evidence>
<evidence type="ECO:0000256" key="7">
    <source>
        <dbReference type="ARBA" id="ARBA00022771"/>
    </source>
</evidence>
<proteinExistence type="predicted"/>
<dbReference type="SUPFAM" id="SSF57850">
    <property type="entry name" value="RING/U-box"/>
    <property type="match status" value="1"/>
</dbReference>
<keyword evidence="7 12" id="KW-0863">Zinc-finger</keyword>
<evidence type="ECO:0000256" key="9">
    <source>
        <dbReference type="ARBA" id="ARBA00022833"/>
    </source>
</evidence>
<keyword evidence="8" id="KW-0833">Ubl conjugation pathway</keyword>
<dbReference type="SMART" id="SM00184">
    <property type="entry name" value="RING"/>
    <property type="match status" value="1"/>
</dbReference>
<evidence type="ECO:0000256" key="6">
    <source>
        <dbReference type="ARBA" id="ARBA00022723"/>
    </source>
</evidence>
<comment type="catalytic activity">
    <reaction evidence="1">
        <text>S-ubiquitinyl-[E2 ubiquitin-conjugating enzyme]-L-cysteine + [acceptor protein]-L-lysine = [E2 ubiquitin-conjugating enzyme]-L-cysteine + N(6)-ubiquitinyl-[acceptor protein]-L-lysine.</text>
        <dbReference type="EC" id="2.3.2.27"/>
    </reaction>
</comment>
<dbReference type="EMBL" id="BSYR01000006">
    <property type="protein sequence ID" value="GMI69648.1"/>
    <property type="molecule type" value="Genomic_DNA"/>
</dbReference>
<dbReference type="AlphaFoldDB" id="A0A9W7LM04"/>
<sequence length="386" mass="42890">MDSCNAQPSSDAVDTAPLLTYSAPVLSSRRFLRRSPPPLRDAAARLVRVASTRRFMLREPSVRVRETAAEHLEERQSGWAYSKPLIVVDILLNLALVVIAVAVLGLSRDEKPVVPLRIWISGYGSMCLLHVACVVLEYRRRNESRVQVPVPGFQHNDAPGSDLNSRPGSETGDSEDNETEELINGDEISVAKCLESANRLFSFVLLVIGFCWIIANGQALSLHSPLLYWLCVTFLAFDAAFAVICCVLACLISLVLCCCLPCMIALMFVLTDREGATDEEIDRLPKYKFRKTDRSEEVNGEIQESHGGIMIECNTDTPTERFLSHEDAECCICLCAYEDGIELRELACLHHFHCSCIETWLRLNATCPLCKFNILNTSASNGSEEV</sequence>
<dbReference type="GO" id="GO:0000325">
    <property type="term" value="C:plant-type vacuole"/>
    <property type="evidence" value="ECO:0007669"/>
    <property type="project" value="TreeGrafter"/>
</dbReference>
<evidence type="ECO:0000256" key="10">
    <source>
        <dbReference type="ARBA" id="ARBA00022989"/>
    </source>
</evidence>
<comment type="subcellular location">
    <subcellularLocation>
        <location evidence="2">Membrane</location>
        <topology evidence="2">Multi-pass membrane protein</topology>
    </subcellularLocation>
</comment>
<dbReference type="PANTHER" id="PTHR45977:SF42">
    <property type="entry name" value="RING_U-BOX SUPERFAMILY PROTEIN"/>
    <property type="match status" value="1"/>
</dbReference>
<feature type="transmembrane region" description="Helical" evidence="14">
    <location>
        <begin position="200"/>
        <end position="219"/>
    </location>
</feature>
<dbReference type="Proteomes" id="UP001165190">
    <property type="component" value="Unassembled WGS sequence"/>
</dbReference>
<evidence type="ECO:0000256" key="8">
    <source>
        <dbReference type="ARBA" id="ARBA00022786"/>
    </source>
</evidence>
<dbReference type="GO" id="GO:0016020">
    <property type="term" value="C:membrane"/>
    <property type="evidence" value="ECO:0007669"/>
    <property type="project" value="UniProtKB-SubCell"/>
</dbReference>
<keyword evidence="17" id="KW-1185">Reference proteome</keyword>
<evidence type="ECO:0000313" key="17">
    <source>
        <dbReference type="Proteomes" id="UP001165190"/>
    </source>
</evidence>
<evidence type="ECO:0000256" key="5">
    <source>
        <dbReference type="ARBA" id="ARBA00022692"/>
    </source>
</evidence>
<dbReference type="EC" id="2.3.2.27" evidence="3"/>
<dbReference type="GO" id="GO:0016567">
    <property type="term" value="P:protein ubiquitination"/>
    <property type="evidence" value="ECO:0007669"/>
    <property type="project" value="TreeGrafter"/>
</dbReference>
<dbReference type="GO" id="GO:0008270">
    <property type="term" value="F:zinc ion binding"/>
    <property type="evidence" value="ECO:0007669"/>
    <property type="project" value="UniProtKB-KW"/>
</dbReference>
<feature type="transmembrane region" description="Helical" evidence="14">
    <location>
        <begin position="239"/>
        <end position="270"/>
    </location>
</feature>
<evidence type="ECO:0000256" key="3">
    <source>
        <dbReference type="ARBA" id="ARBA00012483"/>
    </source>
</evidence>
<reference evidence="16" key="1">
    <citation type="submission" date="2023-05" db="EMBL/GenBank/DDBJ databases">
        <title>Genome and transcriptome analyses reveal genes involved in the formation of fine ridges on petal epidermal cells in Hibiscus trionum.</title>
        <authorList>
            <person name="Koshimizu S."/>
            <person name="Masuda S."/>
            <person name="Ishii T."/>
            <person name="Shirasu K."/>
            <person name="Hoshino A."/>
            <person name="Arita M."/>
        </authorList>
    </citation>
    <scope>NUCLEOTIDE SEQUENCE</scope>
    <source>
        <strain evidence="16">Hamamatsu line</strain>
    </source>
</reference>
<keyword evidence="6" id="KW-0479">Metal-binding</keyword>
<evidence type="ECO:0000256" key="2">
    <source>
        <dbReference type="ARBA" id="ARBA00004141"/>
    </source>
</evidence>
<dbReference type="GO" id="GO:0006511">
    <property type="term" value="P:ubiquitin-dependent protein catabolic process"/>
    <property type="evidence" value="ECO:0007669"/>
    <property type="project" value="TreeGrafter"/>
</dbReference>
<organism evidence="16 17">
    <name type="scientific">Hibiscus trionum</name>
    <name type="common">Flower of an hour</name>
    <dbReference type="NCBI Taxonomy" id="183268"/>
    <lineage>
        <taxon>Eukaryota</taxon>
        <taxon>Viridiplantae</taxon>
        <taxon>Streptophyta</taxon>
        <taxon>Embryophyta</taxon>
        <taxon>Tracheophyta</taxon>
        <taxon>Spermatophyta</taxon>
        <taxon>Magnoliopsida</taxon>
        <taxon>eudicotyledons</taxon>
        <taxon>Gunneridae</taxon>
        <taxon>Pentapetalae</taxon>
        <taxon>rosids</taxon>
        <taxon>malvids</taxon>
        <taxon>Malvales</taxon>
        <taxon>Malvaceae</taxon>
        <taxon>Malvoideae</taxon>
        <taxon>Hibiscus</taxon>
    </lineage>
</organism>
<keyword evidence="11 14" id="KW-0472">Membrane</keyword>
<feature type="region of interest" description="Disordered" evidence="13">
    <location>
        <begin position="150"/>
        <end position="180"/>
    </location>
</feature>
<keyword evidence="9" id="KW-0862">Zinc</keyword>
<evidence type="ECO:0000256" key="12">
    <source>
        <dbReference type="PROSITE-ProRule" id="PRU00175"/>
    </source>
</evidence>
<evidence type="ECO:0000256" key="13">
    <source>
        <dbReference type="SAM" id="MobiDB-lite"/>
    </source>
</evidence>
<comment type="caution">
    <text evidence="16">The sequence shown here is derived from an EMBL/GenBank/DDBJ whole genome shotgun (WGS) entry which is preliminary data.</text>
</comment>
<feature type="transmembrane region" description="Helical" evidence="14">
    <location>
        <begin position="85"/>
        <end position="106"/>
    </location>
</feature>
<dbReference type="InterPro" id="IPR013083">
    <property type="entry name" value="Znf_RING/FYVE/PHD"/>
</dbReference>
<evidence type="ECO:0000256" key="11">
    <source>
        <dbReference type="ARBA" id="ARBA00023136"/>
    </source>
</evidence>
<evidence type="ECO:0000256" key="4">
    <source>
        <dbReference type="ARBA" id="ARBA00022679"/>
    </source>
</evidence>
<dbReference type="InterPro" id="IPR001841">
    <property type="entry name" value="Znf_RING"/>
</dbReference>
<protein>
    <recommendedName>
        <fullName evidence="3">RING-type E3 ubiquitin transferase</fullName>
        <ecNumber evidence="3">2.3.2.27</ecNumber>
    </recommendedName>
</protein>
<evidence type="ECO:0000313" key="16">
    <source>
        <dbReference type="EMBL" id="GMI69648.1"/>
    </source>
</evidence>
<dbReference type="Pfam" id="PF13639">
    <property type="entry name" value="zf-RING_2"/>
    <property type="match status" value="1"/>
</dbReference>
<dbReference type="CDD" id="cd16454">
    <property type="entry name" value="RING-H2_PA-TM-RING"/>
    <property type="match status" value="1"/>
</dbReference>
<dbReference type="Gene3D" id="3.30.40.10">
    <property type="entry name" value="Zinc/RING finger domain, C3HC4 (zinc finger)"/>
    <property type="match status" value="1"/>
</dbReference>